<feature type="transmembrane region" description="Helical" evidence="4">
    <location>
        <begin position="367"/>
        <end position="385"/>
    </location>
</feature>
<protein>
    <recommendedName>
        <fullName evidence="7">Tetratricopeptide repeat protein</fullName>
    </recommendedName>
</protein>
<keyword evidence="4" id="KW-0812">Transmembrane</keyword>
<evidence type="ECO:0000313" key="6">
    <source>
        <dbReference type="Proteomes" id="UP001432180"/>
    </source>
</evidence>
<keyword evidence="2 3" id="KW-0802">TPR repeat</keyword>
<sequence>MFRNESKIKAHLYLHQLFVAVIFVGILGVVWVTYQPAIPGAFMLDDFDNLGALGKSPVESWSSLLTYLAIGNAGPLGRPLSKLSFLINDNAWPSHPASFKQTNLFIHLLIGVLVFAISRLLLKPFVAQNAGDWIAIVATSLWLLHPLQVSTVMYVVQRMTQLATLFVLAGVAGHVMIRTQINNIETRYLLLLTLSVIVFTILAMLSKESGVLLPLYLFVIEFTLLSSLAVNANFVWWRRIFLLVPTIALIGYLAYLPRWLSGYASRDFSLEQRLLTEPVVLMDYLYHLISMRVVGLGLFQDDFPIYTSIFTMPVLFASLALAFIIIFSIAFHKRFPLVSFAVLWFLGGHLLESTTIGLELYFEHRNYLPILGPLLSLSAGVYLGLKRVKELSRFLAPAVGVCLILIASFVTRGYAREWGALEQLYSLWAIEHPESPRAQRTLATVFVAMGDITTALRVLDDGYAQFPDDLTFPIMSLDIACRFDRPVQYNIDDLINRINQHRWTDGLRPALSQLFDGIDETQCREMISEIHRLTPALANLSGVEKRSRLLAGFYVMDGELAMRQENWNKALDSFLKVEELAPSADSALRIAGFFMRAREFKLARVALEDAAMRANNRRRWYSPNLEDQYRDQMDKLDILIEATNSAPEQ</sequence>
<evidence type="ECO:0000256" key="1">
    <source>
        <dbReference type="ARBA" id="ARBA00022737"/>
    </source>
</evidence>
<dbReference type="PANTHER" id="PTHR44227:SF3">
    <property type="entry name" value="PROTEIN O-MANNOSYL-TRANSFERASE TMTC4"/>
    <property type="match status" value="1"/>
</dbReference>
<dbReference type="PANTHER" id="PTHR44227">
    <property type="match status" value="1"/>
</dbReference>
<reference evidence="5 6" key="1">
    <citation type="journal article" date="2023" name="Microorganisms">
        <title>Thiorhodovibrio frisius and Trv. litoralis spp. nov., Two Novel Members from a Clade of Fastidious Purple Sulfur Bacteria That Exhibit Unique Red-Shifted Light-Harvesting Capabilities.</title>
        <authorList>
            <person name="Methner A."/>
            <person name="Kuzyk S.B."/>
            <person name="Petersen J."/>
            <person name="Bauer S."/>
            <person name="Brinkmann H."/>
            <person name="Sichau K."/>
            <person name="Wanner G."/>
            <person name="Wolf J."/>
            <person name="Neumann-Schaal M."/>
            <person name="Henke P."/>
            <person name="Tank M."/>
            <person name="Sproer C."/>
            <person name="Bunk B."/>
            <person name="Overmann J."/>
        </authorList>
    </citation>
    <scope>NUCLEOTIDE SEQUENCE [LARGE SCALE GENOMIC DNA]</scope>
    <source>
        <strain evidence="5 6">DSM 6702</strain>
    </source>
</reference>
<dbReference type="InterPro" id="IPR011990">
    <property type="entry name" value="TPR-like_helical_dom_sf"/>
</dbReference>
<feature type="transmembrane region" description="Helical" evidence="4">
    <location>
        <begin position="188"/>
        <end position="205"/>
    </location>
</feature>
<evidence type="ECO:0000313" key="5">
    <source>
        <dbReference type="EMBL" id="WPL18324.1"/>
    </source>
</evidence>
<dbReference type="Proteomes" id="UP001432180">
    <property type="component" value="Chromosome"/>
</dbReference>
<evidence type="ECO:0000256" key="2">
    <source>
        <dbReference type="ARBA" id="ARBA00022803"/>
    </source>
</evidence>
<feature type="transmembrane region" description="Helical" evidence="4">
    <location>
        <begin position="162"/>
        <end position="181"/>
    </location>
</feature>
<feature type="repeat" description="TPR" evidence="3">
    <location>
        <begin position="551"/>
        <end position="584"/>
    </location>
</feature>
<feature type="transmembrane region" description="Helical" evidence="4">
    <location>
        <begin position="12"/>
        <end position="34"/>
    </location>
</feature>
<name>A0ABZ0SCP8_9GAMM</name>
<keyword evidence="4" id="KW-1133">Transmembrane helix</keyword>
<dbReference type="RefSeq" id="WP_328984090.1">
    <property type="nucleotide sequence ID" value="NZ_CP121472.1"/>
</dbReference>
<feature type="transmembrane region" description="Helical" evidence="4">
    <location>
        <begin position="104"/>
        <end position="122"/>
    </location>
</feature>
<evidence type="ECO:0000256" key="4">
    <source>
        <dbReference type="SAM" id="Phobius"/>
    </source>
</evidence>
<proteinExistence type="predicted"/>
<keyword evidence="1" id="KW-0677">Repeat</keyword>
<feature type="transmembrane region" description="Helical" evidence="4">
    <location>
        <begin position="211"/>
        <end position="233"/>
    </location>
</feature>
<gene>
    <name evidence="5" type="ORF">Thiowin_03395</name>
</gene>
<dbReference type="InterPro" id="IPR019734">
    <property type="entry name" value="TPR_rpt"/>
</dbReference>
<feature type="transmembrane region" description="Helical" evidence="4">
    <location>
        <begin position="240"/>
        <end position="260"/>
    </location>
</feature>
<evidence type="ECO:0008006" key="7">
    <source>
        <dbReference type="Google" id="ProtNLM"/>
    </source>
</evidence>
<dbReference type="Gene3D" id="1.25.40.10">
    <property type="entry name" value="Tetratricopeptide repeat domain"/>
    <property type="match status" value="1"/>
</dbReference>
<feature type="transmembrane region" description="Helical" evidence="4">
    <location>
        <begin position="305"/>
        <end position="330"/>
    </location>
</feature>
<feature type="transmembrane region" description="Helical" evidence="4">
    <location>
        <begin position="337"/>
        <end position="361"/>
    </location>
</feature>
<accession>A0ABZ0SCP8</accession>
<organism evidence="5 6">
    <name type="scientific">Thiorhodovibrio winogradskyi</name>
    <dbReference type="NCBI Taxonomy" id="77007"/>
    <lineage>
        <taxon>Bacteria</taxon>
        <taxon>Pseudomonadati</taxon>
        <taxon>Pseudomonadota</taxon>
        <taxon>Gammaproteobacteria</taxon>
        <taxon>Chromatiales</taxon>
        <taxon>Chromatiaceae</taxon>
        <taxon>Thiorhodovibrio</taxon>
    </lineage>
</organism>
<dbReference type="InterPro" id="IPR052346">
    <property type="entry name" value="O-mannosyl-transferase_TMTC"/>
</dbReference>
<evidence type="ECO:0000256" key="3">
    <source>
        <dbReference type="PROSITE-ProRule" id="PRU00339"/>
    </source>
</evidence>
<feature type="transmembrane region" description="Helical" evidence="4">
    <location>
        <begin position="134"/>
        <end position="156"/>
    </location>
</feature>
<dbReference type="EMBL" id="CP121472">
    <property type="protein sequence ID" value="WPL18324.1"/>
    <property type="molecule type" value="Genomic_DNA"/>
</dbReference>
<dbReference type="SUPFAM" id="SSF48452">
    <property type="entry name" value="TPR-like"/>
    <property type="match status" value="1"/>
</dbReference>
<keyword evidence="4" id="KW-0472">Membrane</keyword>
<keyword evidence="6" id="KW-1185">Reference proteome</keyword>
<dbReference type="PROSITE" id="PS50005">
    <property type="entry name" value="TPR"/>
    <property type="match status" value="1"/>
</dbReference>
<feature type="transmembrane region" description="Helical" evidence="4">
    <location>
        <begin position="394"/>
        <end position="415"/>
    </location>
</feature>